<dbReference type="GO" id="GO:0008757">
    <property type="term" value="F:S-adenosylmethionine-dependent methyltransferase activity"/>
    <property type="evidence" value="ECO:0007669"/>
    <property type="project" value="InterPro"/>
</dbReference>
<evidence type="ECO:0000313" key="4">
    <source>
        <dbReference type="Proteomes" id="UP000268094"/>
    </source>
</evidence>
<keyword evidence="4" id="KW-1185">Reference proteome</keyword>
<dbReference type="RefSeq" id="WP_120544489.1">
    <property type="nucleotide sequence ID" value="NZ_RAVZ01000308.1"/>
</dbReference>
<dbReference type="Pfam" id="PF08241">
    <property type="entry name" value="Methyltransf_11"/>
    <property type="match status" value="1"/>
</dbReference>
<name>A0A3A8I8Z7_9BACT</name>
<dbReference type="OrthoDB" id="9811589at2"/>
<gene>
    <name evidence="3" type="ORF">D7V88_32425</name>
</gene>
<dbReference type="GO" id="GO:0032259">
    <property type="term" value="P:methylation"/>
    <property type="evidence" value="ECO:0007669"/>
    <property type="project" value="UniProtKB-KW"/>
</dbReference>
<dbReference type="Gene3D" id="3.40.50.150">
    <property type="entry name" value="Vaccinia Virus protein VP39"/>
    <property type="match status" value="1"/>
</dbReference>
<protein>
    <submittedName>
        <fullName evidence="3">Methyltransferase domain-containing protein</fullName>
    </submittedName>
</protein>
<keyword evidence="3" id="KW-0489">Methyltransferase</keyword>
<dbReference type="SUPFAM" id="SSF53335">
    <property type="entry name" value="S-adenosyl-L-methionine-dependent methyltransferases"/>
    <property type="match status" value="1"/>
</dbReference>
<dbReference type="InterPro" id="IPR029063">
    <property type="entry name" value="SAM-dependent_MTases_sf"/>
</dbReference>
<reference evidence="4" key="1">
    <citation type="submission" date="2018-09" db="EMBL/GenBank/DDBJ databases">
        <authorList>
            <person name="Livingstone P.G."/>
            <person name="Whitworth D.E."/>
        </authorList>
    </citation>
    <scope>NUCLEOTIDE SEQUENCE [LARGE SCALE GENOMIC DNA]</scope>
    <source>
        <strain evidence="4">CA054A</strain>
    </source>
</reference>
<organism evidence="3 4">
    <name type="scientific">Corallococcus terminator</name>
    <dbReference type="NCBI Taxonomy" id="2316733"/>
    <lineage>
        <taxon>Bacteria</taxon>
        <taxon>Pseudomonadati</taxon>
        <taxon>Myxococcota</taxon>
        <taxon>Myxococcia</taxon>
        <taxon>Myxococcales</taxon>
        <taxon>Cystobacterineae</taxon>
        <taxon>Myxococcaceae</taxon>
        <taxon>Corallococcus</taxon>
    </lineage>
</organism>
<proteinExistence type="predicted"/>
<evidence type="ECO:0000313" key="3">
    <source>
        <dbReference type="EMBL" id="RKG76314.1"/>
    </source>
</evidence>
<dbReference type="Proteomes" id="UP000268094">
    <property type="component" value="Unassembled WGS sequence"/>
</dbReference>
<comment type="caution">
    <text evidence="3">The sequence shown here is derived from an EMBL/GenBank/DDBJ whole genome shotgun (WGS) entry which is preliminary data.</text>
</comment>
<keyword evidence="3" id="KW-0808">Transferase</keyword>
<dbReference type="AlphaFoldDB" id="A0A3A8I8Z7"/>
<sequence>MNHLRRSHDAAPPRLFAPDTGRPLYPRTPATPDLWTDGIGHWPVVDGIPFLRTGRDLLRDSVIQALEQGDRRRAVALLLRDRDDHARIAPPSVEEALAVVAGVEDGTLGLRQAMERLCFGPVASYFAHRQSAPTFLSALGLLAQHWDAPPRVVEVACGIGQVLREVMLRGTPGVGVDVVFAKLWLARHFIVPEAWLVCADVAASGLPLSCVEGATVLCHDAFYFLPDKAGVLLEMRRVAGDTGRVLVGHAHNRHVDQRGVDGFPLSPEEYAALLPQAACYDDAAFVTGFLEQHPVPAATPAELRHAEALSFAWPAGPARRAIDFGAPAPGVPLRPNPLLTIRDGVLTPVWPTPGLAREYANAHYLRGDDADDTALFARAHLRGAMPDERPVLLRRRWLLDLPERW</sequence>
<feature type="region of interest" description="Disordered" evidence="1">
    <location>
        <begin position="1"/>
        <end position="29"/>
    </location>
</feature>
<evidence type="ECO:0000259" key="2">
    <source>
        <dbReference type="Pfam" id="PF08241"/>
    </source>
</evidence>
<evidence type="ECO:0000256" key="1">
    <source>
        <dbReference type="SAM" id="MobiDB-lite"/>
    </source>
</evidence>
<accession>A0A3A8I8Z7</accession>
<dbReference type="EMBL" id="RAVZ01000308">
    <property type="protein sequence ID" value="RKG76314.1"/>
    <property type="molecule type" value="Genomic_DNA"/>
</dbReference>
<feature type="domain" description="Methyltransferase type 11" evidence="2">
    <location>
        <begin position="154"/>
        <end position="246"/>
    </location>
</feature>
<dbReference type="InterPro" id="IPR013216">
    <property type="entry name" value="Methyltransf_11"/>
</dbReference>